<reference evidence="2 3" key="1">
    <citation type="journal article" date="2009" name="PLoS ONE">
        <title>Methylobacterium genome sequences: a reference blueprint to investigate microbial metabolism of C1 compounds from natural and industrial sources.</title>
        <authorList>
            <person name="Vuilleumier S."/>
            <person name="Chistoserdova L."/>
            <person name="Lee M.-C."/>
            <person name="Bringel F."/>
            <person name="Lajus A."/>
            <person name="Zhou Y."/>
            <person name="Gourion B."/>
            <person name="Barbe V."/>
            <person name="Chang J."/>
            <person name="Cruveiller S."/>
            <person name="Dossat C."/>
            <person name="Gillett W."/>
            <person name="Gruffaz C."/>
            <person name="Haugen E."/>
            <person name="Hourcade E."/>
            <person name="Levy R."/>
            <person name="Mangenot S."/>
            <person name="Muller E."/>
            <person name="Nadalig T."/>
            <person name="Pagni M."/>
            <person name="Penny C."/>
            <person name="Peyraud R."/>
            <person name="Robinson D.G."/>
            <person name="Roche D."/>
            <person name="Rouy Z."/>
            <person name="Saenampechek C."/>
            <person name="Salvignol G."/>
            <person name="Vallenet D."/>
            <person name="Wu Z."/>
            <person name="Marx C.J."/>
            <person name="Vorholt J.A."/>
            <person name="Olson M.V."/>
            <person name="Kaul R."/>
            <person name="Weissenbach J."/>
            <person name="Medigue C."/>
            <person name="Lidstrom M.E."/>
        </authorList>
    </citation>
    <scope>NUCLEOTIDE SEQUENCE [LARGE SCALE GENOMIC DNA]</scope>
    <source>
        <strain evidence="3">ATCC 14718 / DSM 1338 / JCM 2805 / NCIMB 9133 / AM1</strain>
    </source>
</reference>
<feature type="compositionally biased region" description="Polar residues" evidence="1">
    <location>
        <begin position="1"/>
        <end position="11"/>
    </location>
</feature>
<dbReference type="Proteomes" id="UP000009081">
    <property type="component" value="Plasmid megaplasmid"/>
</dbReference>
<keyword evidence="3" id="KW-1185">Reference proteome</keyword>
<protein>
    <submittedName>
        <fullName evidence="2">Uncharacterized protein</fullName>
    </submittedName>
</protein>
<gene>
    <name evidence="2" type="ordered locus">MexAM1_META2p0664</name>
</gene>
<proteinExistence type="predicted"/>
<organism evidence="2 3">
    <name type="scientific">Methylorubrum extorquens (strain ATCC 14718 / DSM 1338 / JCM 2805 / NCIMB 9133 / AM1)</name>
    <name type="common">Methylobacterium extorquens</name>
    <dbReference type="NCBI Taxonomy" id="272630"/>
    <lineage>
        <taxon>Bacteria</taxon>
        <taxon>Pseudomonadati</taxon>
        <taxon>Pseudomonadota</taxon>
        <taxon>Alphaproteobacteria</taxon>
        <taxon>Hyphomicrobiales</taxon>
        <taxon>Methylobacteriaceae</taxon>
        <taxon>Methylorubrum</taxon>
    </lineage>
</organism>
<evidence type="ECO:0000256" key="1">
    <source>
        <dbReference type="SAM" id="MobiDB-lite"/>
    </source>
</evidence>
<evidence type="ECO:0000313" key="2">
    <source>
        <dbReference type="EMBL" id="ACS43511.1"/>
    </source>
</evidence>
<accession>C5B4X9</accession>
<geneLocation type="plasmid" evidence="2 3">
    <name>megaplasmid</name>
</geneLocation>
<dbReference type="EMBL" id="CP001511">
    <property type="protein sequence ID" value="ACS43511.1"/>
    <property type="molecule type" value="Genomic_DNA"/>
</dbReference>
<keyword evidence="2" id="KW-0614">Plasmid</keyword>
<dbReference type="KEGG" id="mea:Mex_2p0664"/>
<evidence type="ECO:0000313" key="3">
    <source>
        <dbReference type="Proteomes" id="UP000009081"/>
    </source>
</evidence>
<dbReference type="AlphaFoldDB" id="C5B4X9"/>
<sequence>MYRPRNPSSVIRTDPRRPAKTPKPYPVRCLVNGTSRTRRPTTGGGGTGYVNFALYRWTVLVADAACGSAPKSRSRFTTS</sequence>
<dbReference type="HOGENOM" id="CLU_2601983_0_0_5"/>
<feature type="region of interest" description="Disordered" evidence="1">
    <location>
        <begin position="1"/>
        <end position="45"/>
    </location>
</feature>
<name>C5B4X9_METEA</name>